<dbReference type="InterPro" id="IPR003423">
    <property type="entry name" value="OMP_efflux"/>
</dbReference>
<dbReference type="GO" id="GO:0009279">
    <property type="term" value="C:cell outer membrane"/>
    <property type="evidence" value="ECO:0007669"/>
    <property type="project" value="UniProtKB-SubCell"/>
</dbReference>
<dbReference type="Pfam" id="PF02321">
    <property type="entry name" value="OEP"/>
    <property type="match status" value="2"/>
</dbReference>
<evidence type="ECO:0000256" key="4">
    <source>
        <dbReference type="ARBA" id="ARBA00022692"/>
    </source>
</evidence>
<organism evidence="7">
    <name type="scientific">termite gut metagenome</name>
    <dbReference type="NCBI Taxonomy" id="433724"/>
    <lineage>
        <taxon>unclassified sequences</taxon>
        <taxon>metagenomes</taxon>
        <taxon>organismal metagenomes</taxon>
    </lineage>
</organism>
<keyword evidence="2" id="KW-0813">Transport</keyword>
<comment type="subcellular location">
    <subcellularLocation>
        <location evidence="1">Cell outer membrane</location>
    </subcellularLocation>
</comment>
<dbReference type="SUPFAM" id="SSF56954">
    <property type="entry name" value="Outer membrane efflux proteins (OEP)"/>
    <property type="match status" value="1"/>
</dbReference>
<dbReference type="GO" id="GO:0015562">
    <property type="term" value="F:efflux transmembrane transporter activity"/>
    <property type="evidence" value="ECO:0007669"/>
    <property type="project" value="InterPro"/>
</dbReference>
<evidence type="ECO:0000256" key="3">
    <source>
        <dbReference type="ARBA" id="ARBA00022452"/>
    </source>
</evidence>
<keyword evidence="4" id="KW-0812">Transmembrane</keyword>
<proteinExistence type="predicted"/>
<dbReference type="Gene3D" id="1.20.1600.10">
    <property type="entry name" value="Outer membrane efflux proteins (OEP)"/>
    <property type="match status" value="1"/>
</dbReference>
<accession>A0A5J4Q8T2</accession>
<keyword evidence="6" id="KW-0998">Cell outer membrane</keyword>
<dbReference type="EMBL" id="SNRY01004524">
    <property type="protein sequence ID" value="KAA6317430.1"/>
    <property type="molecule type" value="Genomic_DNA"/>
</dbReference>
<sequence>MKRIIGSFIIGITAGTAIAQNTGSAGFNFTLEDCLGYAMDNNYNHQSLKLSEELQENTYEQSKKERLPSLNASLSENLNSSKGNSASWNGNYGLNAGITLYQGGSITNTIKQNKLKREQASYQTLHYENNLTIQILQAFLTVLGNEELLNYQKVVLQASEEQQKQGLEQFKVGKILESDYLLLEAQLANDKNNIVNTEISQENSLLALKNLLSIRADENLQIIYPDTSAFLRMAVLPDKSQVLNRTMQVLPDIKISDYTIEIAKIGVKISKANYFPTISLNGSIGTGHSNDYMNFGNQLSNRLNEQIGISVSVPIYDNSRTKSRVTQSKIVLQQAELDKKQTELDILQSVTTDYQNVVSAYNKYQTTGVKQNAYSKTFEVYRAQFHAGAITAVDLLQQRNNYINALNDYIQSKYEFMLKRKVLDVYMGIQISM</sequence>
<gene>
    <name evidence="7" type="ORF">EZS27_032414</name>
</gene>
<dbReference type="InterPro" id="IPR051906">
    <property type="entry name" value="TolC-like"/>
</dbReference>
<dbReference type="GO" id="GO:0015288">
    <property type="term" value="F:porin activity"/>
    <property type="evidence" value="ECO:0007669"/>
    <property type="project" value="TreeGrafter"/>
</dbReference>
<comment type="caution">
    <text evidence="7">The sequence shown here is derived from an EMBL/GenBank/DDBJ whole genome shotgun (WGS) entry which is preliminary data.</text>
</comment>
<evidence type="ECO:0000256" key="5">
    <source>
        <dbReference type="ARBA" id="ARBA00023136"/>
    </source>
</evidence>
<protein>
    <submittedName>
        <fullName evidence="7">Outer membrane protein TolC</fullName>
    </submittedName>
</protein>
<evidence type="ECO:0000256" key="6">
    <source>
        <dbReference type="ARBA" id="ARBA00023237"/>
    </source>
</evidence>
<evidence type="ECO:0000256" key="1">
    <source>
        <dbReference type="ARBA" id="ARBA00004442"/>
    </source>
</evidence>
<keyword evidence="5" id="KW-0472">Membrane</keyword>
<evidence type="ECO:0000313" key="7">
    <source>
        <dbReference type="EMBL" id="KAA6317430.1"/>
    </source>
</evidence>
<name>A0A5J4Q8T2_9ZZZZ</name>
<keyword evidence="3" id="KW-1134">Transmembrane beta strand</keyword>
<dbReference type="PANTHER" id="PTHR30026">
    <property type="entry name" value="OUTER MEMBRANE PROTEIN TOLC"/>
    <property type="match status" value="1"/>
</dbReference>
<dbReference type="PANTHER" id="PTHR30026:SF20">
    <property type="entry name" value="OUTER MEMBRANE PROTEIN TOLC"/>
    <property type="match status" value="1"/>
</dbReference>
<evidence type="ECO:0000256" key="2">
    <source>
        <dbReference type="ARBA" id="ARBA00022448"/>
    </source>
</evidence>
<dbReference type="GO" id="GO:1990281">
    <property type="term" value="C:efflux pump complex"/>
    <property type="evidence" value="ECO:0007669"/>
    <property type="project" value="TreeGrafter"/>
</dbReference>
<dbReference type="AlphaFoldDB" id="A0A5J4Q8T2"/>
<reference evidence="7" key="1">
    <citation type="submission" date="2019-03" db="EMBL/GenBank/DDBJ databases">
        <title>Single cell metagenomics reveals metabolic interactions within the superorganism composed of flagellate Streblomastix strix and complex community of Bacteroidetes bacteria on its surface.</title>
        <authorList>
            <person name="Treitli S.C."/>
            <person name="Kolisko M."/>
            <person name="Husnik F."/>
            <person name="Keeling P."/>
            <person name="Hampl V."/>
        </authorList>
    </citation>
    <scope>NUCLEOTIDE SEQUENCE</scope>
    <source>
        <strain evidence="7">STM</strain>
    </source>
</reference>